<keyword evidence="1" id="KW-0732">Signal</keyword>
<dbReference type="PROSITE" id="PS51318">
    <property type="entry name" value="TAT"/>
    <property type="match status" value="1"/>
</dbReference>
<evidence type="ECO:0000313" key="2">
    <source>
        <dbReference type="EMBL" id="MCL6729680.1"/>
    </source>
</evidence>
<dbReference type="Proteomes" id="UP001165342">
    <property type="component" value="Unassembled WGS sequence"/>
</dbReference>
<proteinExistence type="predicted"/>
<dbReference type="InterPro" id="IPR010281">
    <property type="entry name" value="DUF885"/>
</dbReference>
<name>A0ABT0S291_9SPHN</name>
<reference evidence="2" key="1">
    <citation type="submission" date="2022-05" db="EMBL/GenBank/DDBJ databases">
        <authorList>
            <person name="Jo J.-H."/>
            <person name="Im W.-T."/>
        </authorList>
    </citation>
    <scope>NUCLEOTIDE SEQUENCE</scope>
    <source>
        <strain evidence="2">SE220</strain>
    </source>
</reference>
<evidence type="ECO:0000256" key="1">
    <source>
        <dbReference type="SAM" id="SignalP"/>
    </source>
</evidence>
<dbReference type="PANTHER" id="PTHR33361:SF2">
    <property type="entry name" value="DUF885 DOMAIN-CONTAINING PROTEIN"/>
    <property type="match status" value="1"/>
</dbReference>
<accession>A0ABT0S291</accession>
<dbReference type="InterPro" id="IPR006311">
    <property type="entry name" value="TAT_signal"/>
</dbReference>
<dbReference type="EMBL" id="JAMGBE010000002">
    <property type="protein sequence ID" value="MCL6729680.1"/>
    <property type="molecule type" value="Genomic_DNA"/>
</dbReference>
<feature type="signal peptide" evidence="1">
    <location>
        <begin position="1"/>
        <end position="26"/>
    </location>
</feature>
<protein>
    <submittedName>
        <fullName evidence="2">DUF885 family protein</fullName>
    </submittedName>
</protein>
<keyword evidence="3" id="KW-1185">Reference proteome</keyword>
<organism evidence="2 3">
    <name type="scientific">Sphingomonas hankyongi</name>
    <dbReference type="NCBI Taxonomy" id="2908209"/>
    <lineage>
        <taxon>Bacteria</taxon>
        <taxon>Pseudomonadati</taxon>
        <taxon>Pseudomonadota</taxon>
        <taxon>Alphaproteobacteria</taxon>
        <taxon>Sphingomonadales</taxon>
        <taxon>Sphingomonadaceae</taxon>
        <taxon>Sphingomonas</taxon>
    </lineage>
</organism>
<comment type="caution">
    <text evidence="2">The sequence shown here is derived from an EMBL/GenBank/DDBJ whole genome shotgun (WGS) entry which is preliminary data.</text>
</comment>
<gene>
    <name evidence="2" type="ORF">LZ538_06365</name>
</gene>
<sequence>MDRRQFLCTSGAAALSAPFLSSKAFAAPAASGDANLDAVFERIFQEQVRTFPGFATSLGLDKGKLAPLRAKLDVRPVQRARAEEIARTNKFIGWLEAVPEAGLSESAKLNREVVIWDLKTGNVGPERFDISNPQSPYVISQQDGAYFSRPDFLHSTHPIDTKSDAEAYLSRLAQFATELDNETAEQKRQAARGYLAPGWSLDLALKQMRELRAPAADQSTMAESVASRAAAKKIPGEWRERAAKIVADQVYPALDRQIAAIAALRPTTPAGDGVWRVPNGDAVYAAALAEATTTNYSADEIHQIGLQQVAEISAELDKILRSAGLTSGTVGERLTAFNQMPEQLYPNTDTGRAQLIDDLNAGVNAMYAKLPQAFATLPKQPLEIRRVPPEIQDGASNGYYRQATLDGSRPAIYFINLKSTADWPKYTLPSLTYHEGVPGHHLQLSIAQLSKDLPMLRRIAFYSAYGEGWALYAEQLADELGGYKGNERAGYLQSFLFRAERLIVDTGMNHKKWTREQAIEHMIATTGFARGRAQREIERYCASPGQACSYKIGHLAWLRAREEAKRTLGSKFDIRQFHEILREGAMPLSILERRIRERTAAQMAG</sequence>
<dbReference type="PANTHER" id="PTHR33361">
    <property type="entry name" value="GLR0591 PROTEIN"/>
    <property type="match status" value="1"/>
</dbReference>
<feature type="chain" id="PRO_5046742854" evidence="1">
    <location>
        <begin position="27"/>
        <end position="605"/>
    </location>
</feature>
<dbReference type="Pfam" id="PF05960">
    <property type="entry name" value="DUF885"/>
    <property type="match status" value="1"/>
</dbReference>
<dbReference type="RefSeq" id="WP_249831163.1">
    <property type="nucleotide sequence ID" value="NZ_JAMGBE010000002.1"/>
</dbReference>
<evidence type="ECO:0000313" key="3">
    <source>
        <dbReference type="Proteomes" id="UP001165342"/>
    </source>
</evidence>